<sequence>MDAALAEAGLLDEEVQPLGEPIDAPWAAPSGESGRYEVAPETGLASWYGPGFHRRKTASGERFDMHAMTAAHPTLAFGTFICVRSQITGRGVVVRVNDRGPHARGRIVDLSRAAAIALGLHGLGLKPVEVFPVANGESTCPEE</sequence>
<reference evidence="7" key="1">
    <citation type="journal article" date="2019" name="Int. J. Syst. Evol. Microbiol.">
        <title>The Global Catalogue of Microorganisms (GCM) 10K type strain sequencing project: providing services to taxonomists for standard genome sequencing and annotation.</title>
        <authorList>
            <consortium name="The Broad Institute Genomics Platform"/>
            <consortium name="The Broad Institute Genome Sequencing Center for Infectious Disease"/>
            <person name="Wu L."/>
            <person name="Ma J."/>
        </authorList>
    </citation>
    <scope>NUCLEOTIDE SEQUENCE [LARGE SCALE GENOMIC DNA]</scope>
    <source>
        <strain evidence="7">CCUG 2113</strain>
    </source>
</reference>
<feature type="domain" description="RlpA-like protein double-psi beta-barrel" evidence="5">
    <location>
        <begin position="42"/>
        <end position="129"/>
    </location>
</feature>
<dbReference type="PANTHER" id="PTHR34183:SF1">
    <property type="entry name" value="ENDOLYTIC PEPTIDOGLYCAN TRANSGLYCOSYLASE RLPA"/>
    <property type="match status" value="1"/>
</dbReference>
<dbReference type="Gene3D" id="2.40.40.10">
    <property type="entry name" value="RlpA-like domain"/>
    <property type="match status" value="1"/>
</dbReference>
<dbReference type="Pfam" id="PF03330">
    <property type="entry name" value="DPBB_1"/>
    <property type="match status" value="1"/>
</dbReference>
<evidence type="ECO:0000256" key="4">
    <source>
        <dbReference type="RuleBase" id="RU003495"/>
    </source>
</evidence>
<dbReference type="InterPro" id="IPR012997">
    <property type="entry name" value="RplA"/>
</dbReference>
<evidence type="ECO:0000313" key="7">
    <source>
        <dbReference type="Proteomes" id="UP001595693"/>
    </source>
</evidence>
<keyword evidence="2 3" id="KW-0961">Cell wall biogenesis/degradation</keyword>
<dbReference type="CDD" id="cd22268">
    <property type="entry name" value="DPBB_RlpA-like"/>
    <property type="match status" value="1"/>
</dbReference>
<comment type="function">
    <text evidence="3">Lytic transglycosylase with a strong preference for naked glycan strands that lack stem peptides.</text>
</comment>
<keyword evidence="7" id="KW-1185">Reference proteome</keyword>
<accession>A0ABV8DFK8</accession>
<evidence type="ECO:0000259" key="5">
    <source>
        <dbReference type="Pfam" id="PF03330"/>
    </source>
</evidence>
<proteinExistence type="inferred from homology"/>
<dbReference type="SUPFAM" id="SSF50685">
    <property type="entry name" value="Barwin-like endoglucanases"/>
    <property type="match status" value="1"/>
</dbReference>
<name>A0ABV8DFK8_9BURK</name>
<dbReference type="HAMAP" id="MF_02071">
    <property type="entry name" value="RlpA"/>
    <property type="match status" value="1"/>
</dbReference>
<dbReference type="InterPro" id="IPR009009">
    <property type="entry name" value="RlpA-like_DPBB"/>
</dbReference>
<organism evidence="6 7">
    <name type="scientific">Acidovorax facilis</name>
    <dbReference type="NCBI Taxonomy" id="12917"/>
    <lineage>
        <taxon>Bacteria</taxon>
        <taxon>Pseudomonadati</taxon>
        <taxon>Pseudomonadota</taxon>
        <taxon>Betaproteobacteria</taxon>
        <taxon>Burkholderiales</taxon>
        <taxon>Comamonadaceae</taxon>
        <taxon>Acidovorax</taxon>
    </lineage>
</organism>
<evidence type="ECO:0000256" key="1">
    <source>
        <dbReference type="ARBA" id="ARBA00023239"/>
    </source>
</evidence>
<dbReference type="Proteomes" id="UP001595693">
    <property type="component" value="Unassembled WGS sequence"/>
</dbReference>
<dbReference type="NCBIfam" id="TIGR00413">
    <property type="entry name" value="rlpA"/>
    <property type="match status" value="1"/>
</dbReference>
<dbReference type="InterPro" id="IPR034718">
    <property type="entry name" value="RlpA"/>
</dbReference>
<evidence type="ECO:0000256" key="3">
    <source>
        <dbReference type="HAMAP-Rule" id="MF_02071"/>
    </source>
</evidence>
<evidence type="ECO:0000256" key="2">
    <source>
        <dbReference type="ARBA" id="ARBA00023316"/>
    </source>
</evidence>
<evidence type="ECO:0000313" key="6">
    <source>
        <dbReference type="EMBL" id="MFC3937175.1"/>
    </source>
</evidence>
<dbReference type="InterPro" id="IPR036908">
    <property type="entry name" value="RlpA-like_sf"/>
</dbReference>
<dbReference type="PANTHER" id="PTHR34183">
    <property type="entry name" value="ENDOLYTIC PEPTIDOGLYCAN TRANSGLYCOSYLASE RLPA"/>
    <property type="match status" value="1"/>
</dbReference>
<comment type="similarity">
    <text evidence="3 4">Belongs to the RlpA family.</text>
</comment>
<keyword evidence="1 3" id="KW-0456">Lyase</keyword>
<dbReference type="RefSeq" id="WP_369801306.1">
    <property type="nucleotide sequence ID" value="NZ_JAMXAX010000013.1"/>
</dbReference>
<protein>
    <recommendedName>
        <fullName evidence="3">Endolytic peptidoglycan transglycosylase RlpA</fullName>
        <ecNumber evidence="3">4.2.2.-</ecNumber>
    </recommendedName>
</protein>
<dbReference type="EC" id="4.2.2.-" evidence="3"/>
<comment type="caution">
    <text evidence="6">The sequence shown here is derived from an EMBL/GenBank/DDBJ whole genome shotgun (WGS) entry which is preliminary data.</text>
</comment>
<gene>
    <name evidence="3" type="primary">rlpA</name>
    <name evidence="6" type="ORF">ACFOW3_21355</name>
</gene>
<dbReference type="EMBL" id="JBHSAJ010000063">
    <property type="protein sequence ID" value="MFC3937175.1"/>
    <property type="molecule type" value="Genomic_DNA"/>
</dbReference>